<dbReference type="Pfam" id="PF01400">
    <property type="entry name" value="Astacin"/>
    <property type="match status" value="1"/>
</dbReference>
<dbReference type="AlphaFoldDB" id="A0A903UPJ8"/>
<dbReference type="InterPro" id="IPR024079">
    <property type="entry name" value="MetalloPept_cat_dom_sf"/>
</dbReference>
<keyword evidence="5" id="KW-1185">Reference proteome</keyword>
<feature type="chain" id="PRO_5038166240" description="Metalloendopeptidase" evidence="2">
    <location>
        <begin position="24"/>
        <end position="253"/>
    </location>
</feature>
<comment type="cofactor">
    <cofactor evidence="1 2">
        <name>Zn(2+)</name>
        <dbReference type="ChEBI" id="CHEBI:29105"/>
    </cofactor>
    <text evidence="1 2">Binds 1 zinc ion per subunit.</text>
</comment>
<organism evidence="4 5">
    <name type="scientific">Aedes aegypti</name>
    <name type="common">Yellowfever mosquito</name>
    <name type="synonym">Culex aegypti</name>
    <dbReference type="NCBI Taxonomy" id="7159"/>
    <lineage>
        <taxon>Eukaryota</taxon>
        <taxon>Metazoa</taxon>
        <taxon>Ecdysozoa</taxon>
        <taxon>Arthropoda</taxon>
        <taxon>Hexapoda</taxon>
        <taxon>Insecta</taxon>
        <taxon>Pterygota</taxon>
        <taxon>Neoptera</taxon>
        <taxon>Endopterygota</taxon>
        <taxon>Diptera</taxon>
        <taxon>Nematocera</taxon>
        <taxon>Culicoidea</taxon>
        <taxon>Culicidae</taxon>
        <taxon>Culicinae</taxon>
        <taxon>Aedini</taxon>
        <taxon>Aedes</taxon>
        <taxon>Stegomyia</taxon>
    </lineage>
</organism>
<dbReference type="KEGG" id="aag:5574940"/>
<evidence type="ECO:0000256" key="1">
    <source>
        <dbReference type="PROSITE-ProRule" id="PRU01211"/>
    </source>
</evidence>
<dbReference type="OMA" id="IDRNDTC"/>
<dbReference type="GO" id="GO:0004222">
    <property type="term" value="F:metalloendopeptidase activity"/>
    <property type="evidence" value="ECO:0007669"/>
    <property type="project" value="UniProtKB-UniRule"/>
</dbReference>
<feature type="binding site" evidence="1">
    <location>
        <position position="149"/>
    </location>
    <ligand>
        <name>Zn(2+)</name>
        <dbReference type="ChEBI" id="CHEBI:29105"/>
        <note>catalytic</note>
    </ligand>
</feature>
<dbReference type="InterPro" id="IPR001506">
    <property type="entry name" value="Peptidase_M12A"/>
</dbReference>
<dbReference type="EnsemblMetazoa" id="AAEL011559-RB">
    <property type="protein sequence ID" value="AAEL011559-PB"/>
    <property type="gene ID" value="AAEL011559"/>
</dbReference>
<name>A0A903UPJ8_AEDAE</name>
<protein>
    <recommendedName>
        <fullName evidence="2">Metalloendopeptidase</fullName>
        <ecNumber evidence="2">3.4.24.-</ecNumber>
    </recommendedName>
</protein>
<dbReference type="PANTHER" id="PTHR10127">
    <property type="entry name" value="DISCOIDIN, CUB, EGF, LAMININ , AND ZINC METALLOPROTEASE DOMAIN CONTAINING"/>
    <property type="match status" value="1"/>
</dbReference>
<dbReference type="Proteomes" id="UP000008820">
    <property type="component" value="Chromosome 3"/>
</dbReference>
<feature type="domain" description="Peptidase M12A" evidence="3">
    <location>
        <begin position="50"/>
        <end position="251"/>
    </location>
</feature>
<dbReference type="InterPro" id="IPR034035">
    <property type="entry name" value="Astacin-like_dom"/>
</dbReference>
<evidence type="ECO:0000313" key="4">
    <source>
        <dbReference type="EnsemblMetazoa" id="AAEL011559-PB"/>
    </source>
</evidence>
<keyword evidence="2" id="KW-0732">Signal</keyword>
<reference evidence="4" key="2">
    <citation type="submission" date="2022-10" db="UniProtKB">
        <authorList>
            <consortium name="EnsemblMetazoa"/>
        </authorList>
    </citation>
    <scope>IDENTIFICATION</scope>
    <source>
        <strain evidence="4">LVP_AGWG</strain>
    </source>
</reference>
<keyword evidence="1 2" id="KW-0862">Zinc</keyword>
<dbReference type="PANTHER" id="PTHR10127:SF814">
    <property type="entry name" value="MEPRIN A SUBUNIT BETA"/>
    <property type="match status" value="1"/>
</dbReference>
<dbReference type="GO" id="GO:0006508">
    <property type="term" value="P:proteolysis"/>
    <property type="evidence" value="ECO:0007669"/>
    <property type="project" value="UniProtKB-KW"/>
</dbReference>
<proteinExistence type="predicted"/>
<feature type="binding site" evidence="1">
    <location>
        <position position="153"/>
    </location>
    <ligand>
        <name>Zn(2+)</name>
        <dbReference type="ChEBI" id="CHEBI:29105"/>
        <note>catalytic</note>
    </ligand>
</feature>
<dbReference type="SMART" id="SM00235">
    <property type="entry name" value="ZnMc"/>
    <property type="match status" value="1"/>
</dbReference>
<dbReference type="SUPFAM" id="SSF55486">
    <property type="entry name" value="Metalloproteases ('zincins'), catalytic domain"/>
    <property type="match status" value="1"/>
</dbReference>
<keyword evidence="2" id="KW-0645">Protease</keyword>
<dbReference type="GO" id="GO:0008270">
    <property type="term" value="F:zinc ion binding"/>
    <property type="evidence" value="ECO:0007669"/>
    <property type="project" value="UniProtKB-UniRule"/>
</dbReference>
<dbReference type="CDD" id="cd04280">
    <property type="entry name" value="ZnMc_astacin_like"/>
    <property type="match status" value="1"/>
</dbReference>
<sequence>MELHGSVSLLMLLLSAAWLPVHSKGYNYDCETRTGNYEGDIVLTERQEEIVISGRDPVVTDVDKWANNLVPYVIEAETLTPDHAKLIREAMTKIEDESTVRFVPRKQDRDYLVISGETSGCWSTLGRNRGLNRMNISPSECMLEGAIVHQLLHVLGFGHVTNQQDRDFYLDVNWDHVRPEHVKSLNLHEGRIVPNYGMPFDVESIMHFGPNHFSHNGLDTIVPKNENHIIGHRAEMSLKDIRKLNIMYPCGYC</sequence>
<dbReference type="PRINTS" id="PR00480">
    <property type="entry name" value="ASTACIN"/>
</dbReference>
<evidence type="ECO:0000313" key="5">
    <source>
        <dbReference type="Proteomes" id="UP000008820"/>
    </source>
</evidence>
<feature type="signal peptide" evidence="2">
    <location>
        <begin position="1"/>
        <end position="23"/>
    </location>
</feature>
<evidence type="ECO:0000256" key="2">
    <source>
        <dbReference type="RuleBase" id="RU361183"/>
    </source>
</evidence>
<dbReference type="PROSITE" id="PS51864">
    <property type="entry name" value="ASTACIN"/>
    <property type="match status" value="1"/>
</dbReference>
<keyword evidence="1 2" id="KW-0479">Metal-binding</keyword>
<dbReference type="InterPro" id="IPR006026">
    <property type="entry name" value="Peptidase_Metallo"/>
</dbReference>
<keyword evidence="2" id="KW-0482">Metalloprotease</keyword>
<reference evidence="4 5" key="1">
    <citation type="submission" date="2017-06" db="EMBL/GenBank/DDBJ databases">
        <title>Aedes aegypti genome working group (AGWG) sequencing and assembly.</title>
        <authorList>
            <consortium name="Aedes aegypti Genome Working Group (AGWG)"/>
            <person name="Matthews B.J."/>
        </authorList>
    </citation>
    <scope>NUCLEOTIDE SEQUENCE [LARGE SCALE GENOMIC DNA]</scope>
    <source>
        <strain evidence="4 5">LVP_AGWG</strain>
    </source>
</reference>
<dbReference type="OrthoDB" id="291007at2759"/>
<comment type="caution">
    <text evidence="1">Lacks conserved residue(s) required for the propagation of feature annotation.</text>
</comment>
<accession>A0A903UPJ8</accession>
<dbReference type="EC" id="3.4.24.-" evidence="2"/>
<dbReference type="Gene3D" id="3.40.390.10">
    <property type="entry name" value="Collagenase (Catalytic Domain)"/>
    <property type="match status" value="1"/>
</dbReference>
<evidence type="ECO:0000259" key="3">
    <source>
        <dbReference type="PROSITE" id="PS51864"/>
    </source>
</evidence>
<gene>
    <name evidence="4" type="primary">5574940</name>
</gene>
<feature type="binding site" evidence="1">
    <location>
        <position position="159"/>
    </location>
    <ligand>
        <name>Zn(2+)</name>
        <dbReference type="ChEBI" id="CHEBI:29105"/>
        <note>catalytic</note>
    </ligand>
</feature>
<keyword evidence="2" id="KW-0378">Hydrolase</keyword>